<dbReference type="InterPro" id="IPR036938">
    <property type="entry name" value="PAP2/HPO_sf"/>
</dbReference>
<evidence type="ECO:0000313" key="3">
    <source>
        <dbReference type="EMBL" id="AVR99066.1"/>
    </source>
</evidence>
<accession>A0A2R4CHJ8</accession>
<dbReference type="EMBL" id="CP028324">
    <property type="protein sequence ID" value="AVR99066.1"/>
    <property type="molecule type" value="Genomic_DNA"/>
</dbReference>
<feature type="transmembrane region" description="Helical" evidence="1">
    <location>
        <begin position="48"/>
        <end position="69"/>
    </location>
</feature>
<proteinExistence type="predicted"/>
<dbReference type="InterPro" id="IPR000326">
    <property type="entry name" value="PAP2/HPO"/>
</dbReference>
<feature type="transmembrane region" description="Helical" evidence="1">
    <location>
        <begin position="81"/>
        <end position="100"/>
    </location>
</feature>
<keyword evidence="1" id="KW-1133">Transmembrane helix</keyword>
<feature type="transmembrane region" description="Helical" evidence="1">
    <location>
        <begin position="189"/>
        <end position="210"/>
    </location>
</feature>
<dbReference type="Proteomes" id="UP000240505">
    <property type="component" value="Chromosome"/>
</dbReference>
<feature type="transmembrane region" description="Helical" evidence="1">
    <location>
        <begin position="164"/>
        <end position="183"/>
    </location>
</feature>
<gene>
    <name evidence="3" type="ORF">C9I28_06100</name>
</gene>
<dbReference type="SUPFAM" id="SSF48317">
    <property type="entry name" value="Acid phosphatase/Vanadium-dependent haloperoxidase"/>
    <property type="match status" value="1"/>
</dbReference>
<dbReference type="Pfam" id="PF01569">
    <property type="entry name" value="PAP2"/>
    <property type="match status" value="1"/>
</dbReference>
<dbReference type="OrthoDB" id="7348799at2"/>
<keyword evidence="4" id="KW-1185">Reference proteome</keyword>
<reference evidence="3 4" key="1">
    <citation type="submission" date="2018-03" db="EMBL/GenBank/DDBJ databases">
        <title>Massilia armeniaca sp. nov., isolated from desert soil.</title>
        <authorList>
            <person name="Huang H."/>
            <person name="Ren M."/>
        </authorList>
    </citation>
    <scope>NUCLEOTIDE SEQUENCE [LARGE SCALE GENOMIC DNA]</scope>
    <source>
        <strain evidence="3 4">ZMN-3</strain>
    </source>
</reference>
<dbReference type="KEGG" id="masz:C9I28_06100"/>
<evidence type="ECO:0000256" key="1">
    <source>
        <dbReference type="SAM" id="Phobius"/>
    </source>
</evidence>
<name>A0A2R4CHJ8_9BURK</name>
<dbReference type="AlphaFoldDB" id="A0A2R4CHJ8"/>
<protein>
    <submittedName>
        <fullName evidence="3">Acid phosphatase</fullName>
    </submittedName>
</protein>
<keyword evidence="1" id="KW-0472">Membrane</keyword>
<evidence type="ECO:0000313" key="4">
    <source>
        <dbReference type="Proteomes" id="UP000240505"/>
    </source>
</evidence>
<organism evidence="3 4">
    <name type="scientific">Pseudoduganella armeniaca</name>
    <dbReference type="NCBI Taxonomy" id="2072590"/>
    <lineage>
        <taxon>Bacteria</taxon>
        <taxon>Pseudomonadati</taxon>
        <taxon>Pseudomonadota</taxon>
        <taxon>Betaproteobacteria</taxon>
        <taxon>Burkholderiales</taxon>
        <taxon>Oxalobacteraceae</taxon>
        <taxon>Telluria group</taxon>
        <taxon>Pseudoduganella</taxon>
    </lineage>
</organism>
<evidence type="ECO:0000259" key="2">
    <source>
        <dbReference type="Pfam" id="PF01569"/>
    </source>
</evidence>
<keyword evidence="1" id="KW-0812">Transmembrane</keyword>
<feature type="transmembrane region" description="Helical" evidence="1">
    <location>
        <begin position="133"/>
        <end position="157"/>
    </location>
</feature>
<sequence>MVLSALLILWLGNNTDIDLKLADAAFDAATRTFPLQHAWIAEQFNHVWLKALLSVLGAGAVVLALWDRWRPYRGWTEARRVGVRVVAMSAVLVPTVTSLLKHASASHCPWDLQRYGGTAPYVRLLEWMPGGVHAGHCLPAGHASSALWLVSLGVFWWPRRPRTALAVAGAMLWVGLAVGWMQQLRGAHFLTHTLWSAWVACALVPAIYIVNTRGLALWQSFRYSSVPHSDALS</sequence>
<feature type="domain" description="Phosphatidic acid phosphatase type 2/haloperoxidase" evidence="2">
    <location>
        <begin position="86"/>
        <end position="210"/>
    </location>
</feature>
<dbReference type="CDD" id="cd03396">
    <property type="entry name" value="PAP2_like_6"/>
    <property type="match status" value="1"/>
</dbReference>